<dbReference type="EMBL" id="LCOK01000006">
    <property type="protein sequence ID" value="KKU77149.1"/>
    <property type="molecule type" value="Genomic_DNA"/>
</dbReference>
<feature type="binding site" evidence="15">
    <location>
        <position position="344"/>
    </location>
    <ligand>
        <name>Mg(2+)</name>
        <dbReference type="ChEBI" id="CHEBI:18420"/>
        <note>shared with alpha subunit</note>
    </ligand>
</feature>
<evidence type="ECO:0000256" key="5">
    <source>
        <dbReference type="ARBA" id="ARBA00022555"/>
    </source>
</evidence>
<keyword evidence="4 15" id="KW-0963">Cytoplasm</keyword>
<dbReference type="Gene3D" id="3.30.70.380">
    <property type="entry name" value="Ferrodoxin-fold anticodon-binding domain"/>
    <property type="match status" value="1"/>
</dbReference>
<comment type="similarity">
    <text evidence="2 15">Belongs to the phenylalanyl-tRNA synthetase beta subunit family. Type 1 subfamily.</text>
</comment>
<dbReference type="SUPFAM" id="SSF56037">
    <property type="entry name" value="PheT/TilS domain"/>
    <property type="match status" value="1"/>
</dbReference>
<gene>
    <name evidence="15" type="primary">pheT</name>
    <name evidence="18" type="ORF">UY02_C0006G0016</name>
</gene>
<dbReference type="GO" id="GO:0006432">
    <property type="term" value="P:phenylalanyl-tRNA aminoacylation"/>
    <property type="evidence" value="ECO:0007669"/>
    <property type="project" value="UniProtKB-UniRule"/>
</dbReference>
<dbReference type="InterPro" id="IPR045060">
    <property type="entry name" value="Phe-tRNA-ligase_IIc_bsu"/>
</dbReference>
<evidence type="ECO:0000256" key="10">
    <source>
        <dbReference type="ARBA" id="ARBA00022842"/>
    </source>
</evidence>
<dbReference type="HAMAP" id="MF_00283">
    <property type="entry name" value="Phe_tRNA_synth_beta1"/>
    <property type="match status" value="1"/>
</dbReference>
<keyword evidence="13 15" id="KW-0030">Aminoacyl-tRNA synthetase</keyword>
<comment type="catalytic activity">
    <reaction evidence="14 15">
        <text>tRNA(Phe) + L-phenylalanine + ATP = L-phenylalanyl-tRNA(Phe) + AMP + diphosphate + H(+)</text>
        <dbReference type="Rhea" id="RHEA:19413"/>
        <dbReference type="Rhea" id="RHEA-COMP:9668"/>
        <dbReference type="Rhea" id="RHEA-COMP:9699"/>
        <dbReference type="ChEBI" id="CHEBI:15378"/>
        <dbReference type="ChEBI" id="CHEBI:30616"/>
        <dbReference type="ChEBI" id="CHEBI:33019"/>
        <dbReference type="ChEBI" id="CHEBI:58095"/>
        <dbReference type="ChEBI" id="CHEBI:78442"/>
        <dbReference type="ChEBI" id="CHEBI:78531"/>
        <dbReference type="ChEBI" id="CHEBI:456215"/>
        <dbReference type="EC" id="6.1.1.20"/>
    </reaction>
</comment>
<dbReference type="Gene3D" id="3.30.56.10">
    <property type="match status" value="2"/>
</dbReference>
<evidence type="ECO:0000256" key="3">
    <source>
        <dbReference type="ARBA" id="ARBA00011209"/>
    </source>
</evidence>
<evidence type="ECO:0000256" key="2">
    <source>
        <dbReference type="ARBA" id="ARBA00008653"/>
    </source>
</evidence>
<name>A0A0G1T5R2_9BACT</name>
<evidence type="ECO:0000256" key="1">
    <source>
        <dbReference type="ARBA" id="ARBA00004496"/>
    </source>
</evidence>
<comment type="cofactor">
    <cofactor evidence="15">
        <name>Mg(2+)</name>
        <dbReference type="ChEBI" id="CHEBI:18420"/>
    </cofactor>
    <text evidence="15">Binds 2 magnesium ions per tetramer.</text>
</comment>
<keyword evidence="10 15" id="KW-0460">Magnesium</keyword>
<dbReference type="InterPro" id="IPR009061">
    <property type="entry name" value="DNA-bd_dom_put_sf"/>
</dbReference>
<keyword evidence="5" id="KW-0820">tRNA-binding</keyword>
<keyword evidence="6 15" id="KW-0436">Ligase</keyword>
<dbReference type="EC" id="6.1.1.20" evidence="15"/>
<dbReference type="NCBIfam" id="TIGR00472">
    <property type="entry name" value="pheT_bact"/>
    <property type="match status" value="1"/>
</dbReference>
<accession>A0A0G1T5R2</accession>
<dbReference type="InterPro" id="IPR020825">
    <property type="entry name" value="Phe-tRNA_synthase-like_B3/B4"/>
</dbReference>
<comment type="caution">
    <text evidence="18">The sequence shown here is derived from an EMBL/GenBank/DDBJ whole genome shotgun (WGS) entry which is preliminary data.</text>
</comment>
<dbReference type="AlphaFoldDB" id="A0A0G1T5R2"/>
<evidence type="ECO:0000313" key="19">
    <source>
        <dbReference type="Proteomes" id="UP000034682"/>
    </source>
</evidence>
<dbReference type="Pfam" id="PF03483">
    <property type="entry name" value="B3_4"/>
    <property type="match status" value="1"/>
</dbReference>
<dbReference type="Proteomes" id="UP000034682">
    <property type="component" value="Unassembled WGS sequence"/>
</dbReference>
<evidence type="ECO:0000256" key="14">
    <source>
        <dbReference type="ARBA" id="ARBA00049255"/>
    </source>
</evidence>
<comment type="subunit">
    <text evidence="3 15">Tetramer of two alpha and two beta subunits.</text>
</comment>
<evidence type="ECO:0000259" key="16">
    <source>
        <dbReference type="PROSITE" id="PS51447"/>
    </source>
</evidence>
<comment type="subcellular location">
    <subcellularLocation>
        <location evidence="1 15">Cytoplasm</location>
    </subcellularLocation>
</comment>
<evidence type="ECO:0000313" key="18">
    <source>
        <dbReference type="EMBL" id="KKU77149.1"/>
    </source>
</evidence>
<reference evidence="18 19" key="1">
    <citation type="journal article" date="2015" name="Nature">
        <title>rRNA introns, odd ribosomes, and small enigmatic genomes across a large radiation of phyla.</title>
        <authorList>
            <person name="Brown C.T."/>
            <person name="Hug L.A."/>
            <person name="Thomas B.C."/>
            <person name="Sharon I."/>
            <person name="Castelle C.J."/>
            <person name="Singh A."/>
            <person name="Wilkins M.J."/>
            <person name="Williams K.H."/>
            <person name="Banfield J.F."/>
        </authorList>
    </citation>
    <scope>NUCLEOTIDE SEQUENCE [LARGE SCALE GENOMIC DNA]</scope>
</reference>
<keyword evidence="8 15" id="KW-0547">Nucleotide-binding</keyword>
<dbReference type="Pfam" id="PF17759">
    <property type="entry name" value="tRNA_synthFbeta"/>
    <property type="match status" value="1"/>
</dbReference>
<protein>
    <recommendedName>
        <fullName evidence="15">Phenylalanine--tRNA ligase beta subunit</fullName>
        <ecNumber evidence="15">6.1.1.20</ecNumber>
    </recommendedName>
    <alternativeName>
        <fullName evidence="15">Phenylalanyl-tRNA synthetase beta subunit</fullName>
        <shortName evidence="15">PheRS</shortName>
    </alternativeName>
</protein>
<keyword evidence="7 15" id="KW-0479">Metal-binding</keyword>
<dbReference type="SUPFAM" id="SSF55681">
    <property type="entry name" value="Class II aaRS and biotin synthetases"/>
    <property type="match status" value="1"/>
</dbReference>
<evidence type="ECO:0000256" key="6">
    <source>
        <dbReference type="ARBA" id="ARBA00022598"/>
    </source>
</evidence>
<keyword evidence="9 15" id="KW-0067">ATP-binding</keyword>
<dbReference type="InterPro" id="IPR005146">
    <property type="entry name" value="B3/B4_tRNA-bd"/>
</dbReference>
<dbReference type="InterPro" id="IPR045864">
    <property type="entry name" value="aa-tRNA-synth_II/BPL/LPL"/>
</dbReference>
<feature type="domain" description="B5" evidence="17">
    <location>
        <begin position="281"/>
        <end position="356"/>
    </location>
</feature>
<dbReference type="GO" id="GO:0000049">
    <property type="term" value="F:tRNA binding"/>
    <property type="evidence" value="ECO:0007669"/>
    <property type="project" value="UniProtKB-KW"/>
</dbReference>
<dbReference type="InterPro" id="IPR005121">
    <property type="entry name" value="Fdx_antiC-bd"/>
</dbReference>
<evidence type="ECO:0000256" key="11">
    <source>
        <dbReference type="ARBA" id="ARBA00022884"/>
    </source>
</evidence>
<dbReference type="InterPro" id="IPR005147">
    <property type="entry name" value="tRNA_synthase_B5-dom"/>
</dbReference>
<dbReference type="Gene3D" id="3.30.930.10">
    <property type="entry name" value="Bira Bifunctional Protein, Domain 2"/>
    <property type="match status" value="1"/>
</dbReference>
<evidence type="ECO:0000256" key="12">
    <source>
        <dbReference type="ARBA" id="ARBA00022917"/>
    </source>
</evidence>
<evidence type="ECO:0000256" key="13">
    <source>
        <dbReference type="ARBA" id="ARBA00023146"/>
    </source>
</evidence>
<dbReference type="PANTHER" id="PTHR10947">
    <property type="entry name" value="PHENYLALANYL-TRNA SYNTHETASE BETA CHAIN AND LEUCINE-RICH REPEAT-CONTAINING PROTEIN 47"/>
    <property type="match status" value="1"/>
</dbReference>
<evidence type="ECO:0000256" key="15">
    <source>
        <dbReference type="HAMAP-Rule" id="MF_00283"/>
    </source>
</evidence>
<feature type="domain" description="FDX-ACB" evidence="16">
    <location>
        <begin position="564"/>
        <end position="657"/>
    </location>
</feature>
<dbReference type="InterPro" id="IPR004532">
    <property type="entry name" value="Phe-tRNA-ligase_IIc_bsu_bact"/>
</dbReference>
<dbReference type="SMART" id="SM00874">
    <property type="entry name" value="B5"/>
    <property type="match status" value="1"/>
</dbReference>
<keyword evidence="11" id="KW-0694">RNA-binding</keyword>
<dbReference type="SMART" id="SM00896">
    <property type="entry name" value="FDX-ACB"/>
    <property type="match status" value="1"/>
</dbReference>
<sequence length="657" mass="74181">MKFSYTLLKQLVPRLPDKAGFIEKFNLHAFEAEDTGGDTLEISIPANRYSDASSHWGIAKIAAAIFNASVKYFGKEPKTELKNKKPAIKILAKKECRSYSGRYFEISRIGDSPEWMKVILRSCGLRPINAVVDVMNYVMLETGQPLHAFDANLVAGEIGVRLAKRGEEIATIDGGNYRLDGSDLVIADEKGPLAIAGVKGGKRAEVSPATRKIIVEAANFDSPGIYKTSRRLNLFTDASARFSHGLSLALVDFGMRRATELLKEICKIKVGEVTSAGSVKEPKRILKFDINKFNLLAGLELKDGVAMDYLKRLGFKVTGSAGRRLVEVPPERTDISIFEDLAEEIINLYGYEQLPANPPRVPLVPVHSEEGVLLKEKVREIMRGFGLSEVYNYSFVSRKQLVEYAEPKWWGAVSLLNPISADFQYLRPSLTLHLMRNIKDNLRFYDGVRIFEIGKTFVDKDGKFEEKSVLGAAIGLKQENPIFELKGVINELLQQLGLTEYFLRDLDWDLRFLDQDNSLRIESDHQVLGYVGLPKNSGTMAIAEIFLDKLFRLVEEEKEYEPVPKYPSIMRDISLLVPTDLRVNRILEEMQRAAPKFLDDVDLVDFYEDTNLKEGRKSLTFRLVFQADDRTLTDEEVGQEMEKIIAALTEQFEVEVR</sequence>
<dbReference type="GO" id="GO:0009328">
    <property type="term" value="C:phenylalanine-tRNA ligase complex"/>
    <property type="evidence" value="ECO:0007669"/>
    <property type="project" value="TreeGrafter"/>
</dbReference>
<feature type="binding site" evidence="15">
    <location>
        <position position="343"/>
    </location>
    <ligand>
        <name>Mg(2+)</name>
        <dbReference type="ChEBI" id="CHEBI:18420"/>
        <note>shared with alpha subunit</note>
    </ligand>
</feature>
<dbReference type="GO" id="GO:0004826">
    <property type="term" value="F:phenylalanine-tRNA ligase activity"/>
    <property type="evidence" value="ECO:0007669"/>
    <property type="project" value="UniProtKB-UniRule"/>
</dbReference>
<dbReference type="SUPFAM" id="SSF54991">
    <property type="entry name" value="Anticodon-binding domain of PheRS"/>
    <property type="match status" value="1"/>
</dbReference>
<dbReference type="SMART" id="SM00873">
    <property type="entry name" value="B3_4"/>
    <property type="match status" value="1"/>
</dbReference>
<feature type="binding site" evidence="15">
    <location>
        <position position="340"/>
    </location>
    <ligand>
        <name>Mg(2+)</name>
        <dbReference type="ChEBI" id="CHEBI:18420"/>
        <note>shared with alpha subunit</note>
    </ligand>
</feature>
<dbReference type="InterPro" id="IPR036690">
    <property type="entry name" value="Fdx_antiC-bd_sf"/>
</dbReference>
<dbReference type="InterPro" id="IPR041616">
    <property type="entry name" value="PheRS_beta_core"/>
</dbReference>
<dbReference type="Pfam" id="PF03147">
    <property type="entry name" value="FDX-ACB"/>
    <property type="match status" value="1"/>
</dbReference>
<dbReference type="PROSITE" id="PS51447">
    <property type="entry name" value="FDX_ACB"/>
    <property type="match status" value="1"/>
</dbReference>
<evidence type="ECO:0000256" key="7">
    <source>
        <dbReference type="ARBA" id="ARBA00022723"/>
    </source>
</evidence>
<evidence type="ECO:0000256" key="4">
    <source>
        <dbReference type="ARBA" id="ARBA00022490"/>
    </source>
</evidence>
<organism evidence="18 19">
    <name type="scientific">Candidatus Giovannonibacteria bacterium GW2011_GWB1_47_6b</name>
    <dbReference type="NCBI Taxonomy" id="1618655"/>
    <lineage>
        <taxon>Bacteria</taxon>
        <taxon>Candidatus Giovannoniibacteriota</taxon>
    </lineage>
</organism>
<dbReference type="GO" id="GO:0005524">
    <property type="term" value="F:ATP binding"/>
    <property type="evidence" value="ECO:0007669"/>
    <property type="project" value="UniProtKB-UniRule"/>
</dbReference>
<dbReference type="SUPFAM" id="SSF46955">
    <property type="entry name" value="Putative DNA-binding domain"/>
    <property type="match status" value="1"/>
</dbReference>
<dbReference type="Pfam" id="PF03484">
    <property type="entry name" value="B5"/>
    <property type="match status" value="1"/>
</dbReference>
<dbReference type="PROSITE" id="PS51483">
    <property type="entry name" value="B5"/>
    <property type="match status" value="1"/>
</dbReference>
<evidence type="ECO:0000256" key="9">
    <source>
        <dbReference type="ARBA" id="ARBA00022840"/>
    </source>
</evidence>
<dbReference type="GO" id="GO:0000287">
    <property type="term" value="F:magnesium ion binding"/>
    <property type="evidence" value="ECO:0007669"/>
    <property type="project" value="UniProtKB-UniRule"/>
</dbReference>
<dbReference type="FunFam" id="3.30.70.380:FF:000001">
    <property type="entry name" value="Phenylalanine--tRNA ligase beta subunit"/>
    <property type="match status" value="1"/>
</dbReference>
<dbReference type="Gene3D" id="3.50.40.10">
    <property type="entry name" value="Phenylalanyl-trna Synthetase, Chain B, domain 3"/>
    <property type="match status" value="1"/>
</dbReference>
<proteinExistence type="inferred from homology"/>
<feature type="binding site" evidence="15">
    <location>
        <position position="334"/>
    </location>
    <ligand>
        <name>Mg(2+)</name>
        <dbReference type="ChEBI" id="CHEBI:18420"/>
        <note>shared with alpha subunit</note>
    </ligand>
</feature>
<evidence type="ECO:0000259" key="17">
    <source>
        <dbReference type="PROSITE" id="PS51483"/>
    </source>
</evidence>
<dbReference type="PANTHER" id="PTHR10947:SF0">
    <property type="entry name" value="PHENYLALANINE--TRNA LIGASE BETA SUBUNIT"/>
    <property type="match status" value="1"/>
</dbReference>
<dbReference type="PATRIC" id="fig|1618655.3.peg.159"/>
<evidence type="ECO:0000256" key="8">
    <source>
        <dbReference type="ARBA" id="ARBA00022741"/>
    </source>
</evidence>
<keyword evidence="12 15" id="KW-0648">Protein biosynthesis</keyword>